<dbReference type="KEGG" id="vg:14181850"/>
<evidence type="ECO:0000259" key="1">
    <source>
        <dbReference type="Pfam" id="PF06223"/>
    </source>
</evidence>
<dbReference type="GeneID" id="14181850"/>
<evidence type="ECO:0000313" key="2">
    <source>
        <dbReference type="EMBL" id="AFH20639.1"/>
    </source>
</evidence>
<accession>K7P6N1</accession>
<dbReference type="EMBL" id="JQ086372">
    <property type="protein sequence ID" value="AFH20639.1"/>
    <property type="molecule type" value="Genomic_DNA"/>
</dbReference>
<keyword evidence="3" id="KW-1185">Reference proteome</keyword>
<name>K7P6N1_9CAUD</name>
<reference evidence="2 3" key="1">
    <citation type="submission" date="2011-11" db="EMBL/GenBank/DDBJ databases">
        <title>The genomes of several lambdoid coliphages.</title>
        <authorList>
            <person name="Refardt D."/>
            <person name="Gencoglu M."/>
            <person name="Kunzli-Gontarczyk M."/>
            <person name="Bruggmann R."/>
            <person name="Kropinski A.M."/>
        </authorList>
    </citation>
    <scope>NUCLEOTIDE SEQUENCE [LARGE SCALE GENOMIC DNA]</scope>
</reference>
<dbReference type="InterPro" id="IPR038556">
    <property type="entry name" value="TAC_Gp13-like_sf"/>
</dbReference>
<dbReference type="Pfam" id="PF06223">
    <property type="entry name" value="Phage_tail_T"/>
    <property type="match status" value="1"/>
</dbReference>
<evidence type="ECO:0000313" key="3">
    <source>
        <dbReference type="Proteomes" id="UP000010376"/>
    </source>
</evidence>
<dbReference type="Gene3D" id="3.30.2220.20">
    <property type="entry name" value="Phage tail assembly chaperone gp13-like"/>
    <property type="match status" value="1"/>
</dbReference>
<dbReference type="Proteomes" id="UP000010376">
    <property type="component" value="Segment"/>
</dbReference>
<gene>
    <name evidence="2" type="ORF">HK446_011</name>
</gene>
<dbReference type="InterPro" id="IPR009350">
    <property type="entry name" value="Phage_tail_T"/>
</dbReference>
<dbReference type="Pfam" id="PF06222">
    <property type="entry name" value="Phage_TAC_1"/>
    <property type="match status" value="1"/>
</dbReference>
<protein>
    <recommendedName>
        <fullName evidence="1">Minor tail T domain-containing protein</fullName>
    </recommendedName>
</protein>
<feature type="domain" description="Minor tail T" evidence="1">
    <location>
        <begin position="151"/>
        <end position="222"/>
    </location>
</feature>
<dbReference type="SMR" id="K7P6N1"/>
<dbReference type="InterPro" id="IPR010411">
    <property type="entry name" value="TAC_Gp13-like"/>
</dbReference>
<proteinExistence type="predicted"/>
<sequence length="224" mass="24815">MSQTLKQLAMAKMAGFRHKTVVVPEWEGVKVVLREPSGEAWLRWQEVVKGGGDDENVSVSEKAHRNLCADVVLFIDVLCDTDKQPVFSVDEEEQVREIYGPVHSRLLKQALDLINNADEAREKVSTPGVKFLMSLALRMGRTLSELRQNMTASELLMWIEYDRQSPVGDIRGDIHAAQIVSAIYGSQGAKVPLDDAILRWGGDEQSEPKDPFAGLEAALTAATQ</sequence>
<dbReference type="RefSeq" id="YP_007111964.1">
    <property type="nucleotide sequence ID" value="NC_019714.1"/>
</dbReference>
<organism evidence="2 3">
    <name type="scientific">Escherichia phage HK446</name>
    <dbReference type="NCBI Taxonomy" id="1147145"/>
    <lineage>
        <taxon>Viruses</taxon>
        <taxon>Duplodnaviria</taxon>
        <taxon>Heunggongvirae</taxon>
        <taxon>Uroviricota</taxon>
        <taxon>Caudoviricetes</taxon>
        <taxon>Hendrixvirinae</taxon>
        <taxon>Kwaitsingvirus</taxon>
        <taxon>Kwaitsingvirus HK446</taxon>
    </lineage>
</organism>
<dbReference type="OrthoDB" id="7836at10239"/>